<keyword evidence="3 5" id="KW-0238">DNA-binding</keyword>
<evidence type="ECO:0000256" key="1">
    <source>
        <dbReference type="ARBA" id="ARBA00022491"/>
    </source>
</evidence>
<comment type="caution">
    <text evidence="7">The sequence shown here is derived from an EMBL/GenBank/DDBJ whole genome shotgun (WGS) entry which is preliminary data.</text>
</comment>
<keyword evidence="8" id="KW-1185">Reference proteome</keyword>
<dbReference type="Pfam" id="PF00440">
    <property type="entry name" value="TetR_N"/>
    <property type="match status" value="1"/>
</dbReference>
<evidence type="ECO:0000313" key="8">
    <source>
        <dbReference type="Proteomes" id="UP001501671"/>
    </source>
</evidence>
<keyword evidence="1" id="KW-0678">Repressor</keyword>
<dbReference type="PANTHER" id="PTHR30055:SF241">
    <property type="entry name" value="TRANSCRIPTIONAL REGULATORY PROTEIN"/>
    <property type="match status" value="1"/>
</dbReference>
<accession>A0ABP8GWK2</accession>
<dbReference type="Proteomes" id="UP001501671">
    <property type="component" value="Unassembled WGS sequence"/>
</dbReference>
<evidence type="ECO:0000259" key="6">
    <source>
        <dbReference type="PROSITE" id="PS50977"/>
    </source>
</evidence>
<feature type="DNA-binding region" description="H-T-H motif" evidence="5">
    <location>
        <begin position="36"/>
        <end position="55"/>
    </location>
</feature>
<dbReference type="SUPFAM" id="SSF48498">
    <property type="entry name" value="Tetracyclin repressor-like, C-terminal domain"/>
    <property type="match status" value="1"/>
</dbReference>
<evidence type="ECO:0000256" key="2">
    <source>
        <dbReference type="ARBA" id="ARBA00023015"/>
    </source>
</evidence>
<proteinExistence type="predicted"/>
<evidence type="ECO:0000256" key="5">
    <source>
        <dbReference type="PROSITE-ProRule" id="PRU00335"/>
    </source>
</evidence>
<dbReference type="PROSITE" id="PS50977">
    <property type="entry name" value="HTH_TETR_2"/>
    <property type="match status" value="1"/>
</dbReference>
<dbReference type="InterPro" id="IPR050109">
    <property type="entry name" value="HTH-type_TetR-like_transc_reg"/>
</dbReference>
<evidence type="ECO:0000313" key="7">
    <source>
        <dbReference type="EMBL" id="GAA4330837.1"/>
    </source>
</evidence>
<keyword evidence="4" id="KW-0804">Transcription</keyword>
<dbReference type="InterPro" id="IPR039538">
    <property type="entry name" value="BetI_C"/>
</dbReference>
<dbReference type="PANTHER" id="PTHR30055">
    <property type="entry name" value="HTH-TYPE TRANSCRIPTIONAL REGULATOR RUTR"/>
    <property type="match status" value="1"/>
</dbReference>
<dbReference type="PRINTS" id="PR00455">
    <property type="entry name" value="HTHTETR"/>
</dbReference>
<name>A0ABP8GWK2_9BURK</name>
<reference evidence="8" key="1">
    <citation type="journal article" date="2019" name="Int. J. Syst. Evol. Microbiol.">
        <title>The Global Catalogue of Microorganisms (GCM) 10K type strain sequencing project: providing services to taxonomists for standard genome sequencing and annotation.</title>
        <authorList>
            <consortium name="The Broad Institute Genomics Platform"/>
            <consortium name="The Broad Institute Genome Sequencing Center for Infectious Disease"/>
            <person name="Wu L."/>
            <person name="Ma J."/>
        </authorList>
    </citation>
    <scope>NUCLEOTIDE SEQUENCE [LARGE SCALE GENOMIC DNA]</scope>
    <source>
        <strain evidence="8">JCM 17666</strain>
    </source>
</reference>
<keyword evidence="2" id="KW-0805">Transcription regulation</keyword>
<dbReference type="EMBL" id="BAABFO010000007">
    <property type="protein sequence ID" value="GAA4330837.1"/>
    <property type="molecule type" value="Genomic_DNA"/>
</dbReference>
<organism evidence="7 8">
    <name type="scientific">Pigmentiphaga soli</name>
    <dbReference type="NCBI Taxonomy" id="1007095"/>
    <lineage>
        <taxon>Bacteria</taxon>
        <taxon>Pseudomonadati</taxon>
        <taxon>Pseudomonadota</taxon>
        <taxon>Betaproteobacteria</taxon>
        <taxon>Burkholderiales</taxon>
        <taxon>Alcaligenaceae</taxon>
        <taxon>Pigmentiphaga</taxon>
    </lineage>
</organism>
<evidence type="ECO:0000256" key="4">
    <source>
        <dbReference type="ARBA" id="ARBA00023163"/>
    </source>
</evidence>
<sequence length="202" mass="23312">MTRIRLTREQSRDQTRQRLMDAAQSIFIERGVAAASVEEISEAAGYTRGAFYSNFDSKLELFLALLRRDHDRIMRGMEDIFDDASAADMEARVLQYYSTIYRDNKCFLLWVEARMQAVRDPQFKERFAEFVREKRQAIIDYIDRFAARVGTPLPLPPKQLALGLVALCDGMQFFHTLDPQDVPDEVVQSVLDGFFRKVALDA</sequence>
<protein>
    <submittedName>
        <fullName evidence="7">TetR/AcrR family transcriptional regulator</fullName>
    </submittedName>
</protein>
<dbReference type="Gene3D" id="1.10.357.10">
    <property type="entry name" value="Tetracycline Repressor, domain 2"/>
    <property type="match status" value="1"/>
</dbReference>
<dbReference type="InterPro" id="IPR001647">
    <property type="entry name" value="HTH_TetR"/>
</dbReference>
<dbReference type="InterPro" id="IPR036271">
    <property type="entry name" value="Tet_transcr_reg_TetR-rel_C_sf"/>
</dbReference>
<dbReference type="Pfam" id="PF13977">
    <property type="entry name" value="TetR_C_6"/>
    <property type="match status" value="1"/>
</dbReference>
<feature type="domain" description="HTH tetR-type" evidence="6">
    <location>
        <begin position="13"/>
        <end position="73"/>
    </location>
</feature>
<dbReference type="RefSeq" id="WP_345248667.1">
    <property type="nucleotide sequence ID" value="NZ_BAABFO010000007.1"/>
</dbReference>
<dbReference type="SUPFAM" id="SSF46689">
    <property type="entry name" value="Homeodomain-like"/>
    <property type="match status" value="1"/>
</dbReference>
<evidence type="ECO:0000256" key="3">
    <source>
        <dbReference type="ARBA" id="ARBA00023125"/>
    </source>
</evidence>
<gene>
    <name evidence="7" type="ORF">GCM10023144_18870</name>
</gene>
<dbReference type="InterPro" id="IPR009057">
    <property type="entry name" value="Homeodomain-like_sf"/>
</dbReference>